<dbReference type="RefSeq" id="XP_007316156.1">
    <property type="nucleotide sequence ID" value="XM_007316094.1"/>
</dbReference>
<accession>F8NNW5</accession>
<organism>
    <name type="scientific">Serpula lacrymans var. lacrymans (strain S7.9)</name>
    <name type="common">Dry rot fungus</name>
    <dbReference type="NCBI Taxonomy" id="578457"/>
    <lineage>
        <taxon>Eukaryota</taxon>
        <taxon>Fungi</taxon>
        <taxon>Dikarya</taxon>
        <taxon>Basidiomycota</taxon>
        <taxon>Agaricomycotina</taxon>
        <taxon>Agaricomycetes</taxon>
        <taxon>Agaricomycetidae</taxon>
        <taxon>Boletales</taxon>
        <taxon>Coniophorineae</taxon>
        <taxon>Serpulaceae</taxon>
        <taxon>Serpula</taxon>
    </lineage>
</organism>
<dbReference type="KEGG" id="sla:SERLADRAFT_367628"/>
<proteinExistence type="predicted"/>
<dbReference type="HOGENOM" id="CLU_2185546_0_0_1"/>
<dbReference type="AlphaFoldDB" id="F8NNW5"/>
<dbReference type="GeneID" id="18810212"/>
<evidence type="ECO:0000313" key="1">
    <source>
        <dbReference type="EMBL" id="EGO28065.1"/>
    </source>
</evidence>
<name>F8NNW5_SERL9</name>
<reference evidence="1" key="1">
    <citation type="submission" date="2011-04" db="EMBL/GenBank/DDBJ databases">
        <title>Evolution of plant cell wall degrading machinery underlies the functional diversity of forest fungi.</title>
        <authorList>
            <consortium name="US DOE Joint Genome Institute (JGI-PGF)"/>
            <person name="Eastwood D.C."/>
            <person name="Floudas D."/>
            <person name="Binder M."/>
            <person name="Majcherczyk A."/>
            <person name="Schneider P."/>
            <person name="Aerts A."/>
            <person name="Asiegbu F.O."/>
            <person name="Baker S.E."/>
            <person name="Barry K."/>
            <person name="Bendiksby M."/>
            <person name="Blumentritt M."/>
            <person name="Coutinho P.M."/>
            <person name="Cullen D."/>
            <person name="Cullen D."/>
            <person name="Gathman A."/>
            <person name="Goodell B."/>
            <person name="Henrissat B."/>
            <person name="Ihrmark K."/>
            <person name="Kauserud H."/>
            <person name="Kohler A."/>
            <person name="LaButti K."/>
            <person name="Lapidus A."/>
            <person name="Lavin J.L."/>
            <person name="Lee Y.-H."/>
            <person name="Lindquist E."/>
            <person name="Lilly W."/>
            <person name="Lucas S."/>
            <person name="Morin E."/>
            <person name="Murat C."/>
            <person name="Oguiza J.A."/>
            <person name="Park J."/>
            <person name="Pisabarro A.G."/>
            <person name="Riley R."/>
            <person name="Rosling A."/>
            <person name="Salamov A."/>
            <person name="Schmidt O."/>
            <person name="Schmutz J."/>
            <person name="Skrede I."/>
            <person name="Stenlid J."/>
            <person name="Wiebenga A."/>
            <person name="Xie X."/>
            <person name="Kues U."/>
            <person name="Hibbett D.S."/>
            <person name="Hoffmeister D."/>
            <person name="Hogberg N."/>
            <person name="Martin F."/>
            <person name="Grigoriev I.V."/>
            <person name="Watkinson S.C."/>
        </authorList>
    </citation>
    <scope>NUCLEOTIDE SEQUENCE</scope>
    <source>
        <strain evidence="1">S7.9</strain>
    </source>
</reference>
<gene>
    <name evidence="1" type="ORF">SERLADRAFT_367628</name>
</gene>
<sequence length="109" mass="11871">MGSGSLVRGTRWVIGQPRSFEGTYKEGGHLCLAVKGGQEDTNGNLNIKNTEPCHRLCANLMSVIDKISIQRQTEVVRIHQGDFRIFFPLLPGISEAVLVSAKTARASCS</sequence>
<dbReference type="Proteomes" id="UP000008064">
    <property type="component" value="Unassembled WGS sequence"/>
</dbReference>
<dbReference type="EMBL" id="GL945431">
    <property type="protein sequence ID" value="EGO28065.1"/>
    <property type="molecule type" value="Genomic_DNA"/>
</dbReference>
<protein>
    <submittedName>
        <fullName evidence="1">Uncharacterized protein</fullName>
    </submittedName>
</protein>